<keyword evidence="1" id="KW-1133">Transmembrane helix</keyword>
<evidence type="ECO:0000313" key="2">
    <source>
        <dbReference type="EMBL" id="HJB42086.1"/>
    </source>
</evidence>
<dbReference type="Pfam" id="PF12730">
    <property type="entry name" value="ABC2_membrane_4"/>
    <property type="match status" value="1"/>
</dbReference>
<reference evidence="2" key="1">
    <citation type="journal article" date="2021" name="PeerJ">
        <title>Extensive microbial diversity within the chicken gut microbiome revealed by metagenomics and culture.</title>
        <authorList>
            <person name="Gilroy R."/>
            <person name="Ravi A."/>
            <person name="Getino M."/>
            <person name="Pursley I."/>
            <person name="Horton D.L."/>
            <person name="Alikhan N.F."/>
            <person name="Baker D."/>
            <person name="Gharbi K."/>
            <person name="Hall N."/>
            <person name="Watson M."/>
            <person name="Adriaenssens E.M."/>
            <person name="Foster-Nyarko E."/>
            <person name="Jarju S."/>
            <person name="Secka A."/>
            <person name="Antonio M."/>
            <person name="Oren A."/>
            <person name="Chaudhuri R.R."/>
            <person name="La Ragione R."/>
            <person name="Hildebrand F."/>
            <person name="Pallen M.J."/>
        </authorList>
    </citation>
    <scope>NUCLEOTIDE SEQUENCE</scope>
    <source>
        <strain evidence="2">ChiBcec8-13705</strain>
    </source>
</reference>
<feature type="transmembrane region" description="Helical" evidence="1">
    <location>
        <begin position="149"/>
        <end position="171"/>
    </location>
</feature>
<keyword evidence="1" id="KW-0472">Membrane</keyword>
<protein>
    <submittedName>
        <fullName evidence="2">ABC transporter permease</fullName>
    </submittedName>
</protein>
<dbReference type="AlphaFoldDB" id="A0A9D2M606"/>
<sequence>MRGGKGRGSKVGALLRAEFCKSRRDLNVAILPLALLVAVADSRYIATAQDGTEYTWPLVVANTLFVSANYLMPACLTLLLAQSMQRERQSGMLRNLLVLPVSFRRLAAAKLLAGLALTAVSSIVEFLAALLLFPLTGIPGLTVGGAAEAAFSMLFVNLWTNLALLPLLVLVMQFPRGMAAGTVLAFFWGSLGGMLSQHSEFLYRNPLSAGMALWPWTAESGLYFASAQLPIALTGLAVSVALGLALLAAARDRTPLRGKPGKGR</sequence>
<dbReference type="Proteomes" id="UP000886803">
    <property type="component" value="Unassembled WGS sequence"/>
</dbReference>
<feature type="transmembrane region" description="Helical" evidence="1">
    <location>
        <begin position="58"/>
        <end position="81"/>
    </location>
</feature>
<feature type="transmembrane region" description="Helical" evidence="1">
    <location>
        <begin position="183"/>
        <end position="203"/>
    </location>
</feature>
<feature type="transmembrane region" description="Helical" evidence="1">
    <location>
        <begin position="223"/>
        <end position="249"/>
    </location>
</feature>
<accession>A0A9D2M606</accession>
<reference evidence="2" key="2">
    <citation type="submission" date="2021-04" db="EMBL/GenBank/DDBJ databases">
        <authorList>
            <person name="Gilroy R."/>
        </authorList>
    </citation>
    <scope>NUCLEOTIDE SEQUENCE</scope>
    <source>
        <strain evidence="2">ChiBcec8-13705</strain>
    </source>
</reference>
<comment type="caution">
    <text evidence="2">The sequence shown here is derived from an EMBL/GenBank/DDBJ whole genome shotgun (WGS) entry which is preliminary data.</text>
</comment>
<feature type="transmembrane region" description="Helical" evidence="1">
    <location>
        <begin position="111"/>
        <end position="137"/>
    </location>
</feature>
<evidence type="ECO:0000313" key="3">
    <source>
        <dbReference type="Proteomes" id="UP000886803"/>
    </source>
</evidence>
<organism evidence="2 3">
    <name type="scientific">Candidatus Gemmiger avicola</name>
    <dbReference type="NCBI Taxonomy" id="2838605"/>
    <lineage>
        <taxon>Bacteria</taxon>
        <taxon>Bacillati</taxon>
        <taxon>Bacillota</taxon>
        <taxon>Clostridia</taxon>
        <taxon>Eubacteriales</taxon>
        <taxon>Gemmiger</taxon>
    </lineage>
</organism>
<name>A0A9D2M606_9FIRM</name>
<feature type="transmembrane region" description="Helical" evidence="1">
    <location>
        <begin position="26"/>
        <end position="46"/>
    </location>
</feature>
<keyword evidence="1" id="KW-0812">Transmembrane</keyword>
<evidence type="ECO:0000256" key="1">
    <source>
        <dbReference type="SAM" id="Phobius"/>
    </source>
</evidence>
<proteinExistence type="predicted"/>
<dbReference type="EMBL" id="DWYG01000102">
    <property type="protein sequence ID" value="HJB42086.1"/>
    <property type="molecule type" value="Genomic_DNA"/>
</dbReference>
<gene>
    <name evidence="2" type="ORF">H9945_06260</name>
</gene>